<dbReference type="SMART" id="SM00849">
    <property type="entry name" value="Lactamase_B"/>
    <property type="match status" value="1"/>
</dbReference>
<reference evidence="2 3" key="1">
    <citation type="submission" date="2024-04" db="EMBL/GenBank/DDBJ databases">
        <title>Novel species of the genus Ideonella isolated from streams.</title>
        <authorList>
            <person name="Lu H."/>
        </authorList>
    </citation>
    <scope>NUCLEOTIDE SEQUENCE [LARGE SCALE GENOMIC DNA]</scope>
    <source>
        <strain evidence="2 3">DXS22W</strain>
    </source>
</reference>
<dbReference type="Gene3D" id="3.60.15.10">
    <property type="entry name" value="Ribonuclease Z/Hydroxyacylglutathione hydrolase-like"/>
    <property type="match status" value="1"/>
</dbReference>
<accession>A0ABU9CJ39</accession>
<evidence type="ECO:0000313" key="3">
    <source>
        <dbReference type="Proteomes" id="UP001365405"/>
    </source>
</evidence>
<dbReference type="Proteomes" id="UP001365405">
    <property type="component" value="Unassembled WGS sequence"/>
</dbReference>
<proteinExistence type="predicted"/>
<dbReference type="PROSITE" id="PS51257">
    <property type="entry name" value="PROKAR_LIPOPROTEIN"/>
    <property type="match status" value="1"/>
</dbReference>
<comment type="caution">
    <text evidence="2">The sequence shown here is derived from an EMBL/GenBank/DDBJ whole genome shotgun (WGS) entry which is preliminary data.</text>
</comment>
<sequence>MQIRVLGCSGSIAAGCRTTAFLLDDDVLIDAGTGVGDLTLDELAGIQDILLTHSHLDHVLGVPLLADSVMRRRTGRPPIRVHGLPATLDALRQHLFNGQIWPDFTRLPSAERPILTLHPFDTGEVLNLGARRVEVLPAQHTVPAVGFAVLASQGAWVFTGDTGPNEALWQRLAQMPVAHLVIETAFRNDEHRLAALSRHLHPSALGQELARLQDGSTVWITHIKPGELDTVMSEITALAPRHSVQALSAGQRLTLT</sequence>
<dbReference type="InterPro" id="IPR000396">
    <property type="entry name" value="Pdiesterase2"/>
</dbReference>
<dbReference type="InterPro" id="IPR001279">
    <property type="entry name" value="Metallo-B-lactamas"/>
</dbReference>
<keyword evidence="2" id="KW-0378">Hydrolase</keyword>
<dbReference type="EMBL" id="JBBUTH010000008">
    <property type="protein sequence ID" value="MEK8051678.1"/>
    <property type="molecule type" value="Genomic_DNA"/>
</dbReference>
<feature type="domain" description="Metallo-beta-lactamase" evidence="1">
    <location>
        <begin position="17"/>
        <end position="222"/>
    </location>
</feature>
<dbReference type="GO" id="GO:0004114">
    <property type="term" value="F:3',5'-cyclic-nucleotide phosphodiesterase activity"/>
    <property type="evidence" value="ECO:0007669"/>
    <property type="project" value="UniProtKB-EC"/>
</dbReference>
<evidence type="ECO:0000259" key="1">
    <source>
        <dbReference type="SMART" id="SM00849"/>
    </source>
</evidence>
<dbReference type="PRINTS" id="PR00388">
    <property type="entry name" value="PDIESTERASE2"/>
</dbReference>
<evidence type="ECO:0000313" key="2">
    <source>
        <dbReference type="EMBL" id="MEK8051678.1"/>
    </source>
</evidence>
<dbReference type="Pfam" id="PF12706">
    <property type="entry name" value="Lactamase_B_2"/>
    <property type="match status" value="1"/>
</dbReference>
<dbReference type="PANTHER" id="PTHR28283:SF1">
    <property type="entry name" value="3',5'-CYCLIC-NUCLEOTIDE PHOSPHODIESTERASE 1"/>
    <property type="match status" value="1"/>
</dbReference>
<name>A0ABU9CJ39_9BURK</name>
<dbReference type="RefSeq" id="WP_341411377.1">
    <property type="nucleotide sequence ID" value="NZ_JBBUTH010000008.1"/>
</dbReference>
<organism evidence="2 3">
    <name type="scientific">Pseudaquabacterium inlustre</name>
    <dbReference type="NCBI Taxonomy" id="2984192"/>
    <lineage>
        <taxon>Bacteria</taxon>
        <taxon>Pseudomonadati</taxon>
        <taxon>Pseudomonadota</taxon>
        <taxon>Betaproteobacteria</taxon>
        <taxon>Burkholderiales</taxon>
        <taxon>Sphaerotilaceae</taxon>
        <taxon>Pseudaquabacterium</taxon>
    </lineage>
</organism>
<dbReference type="CDD" id="cd07735">
    <property type="entry name" value="class_II_PDE_MBL-fold"/>
    <property type="match status" value="1"/>
</dbReference>
<protein>
    <submittedName>
        <fullName evidence="2">3',5'-cyclic-nucleotide phosphodiesterase</fullName>
        <ecNumber evidence="2">3.1.4.17</ecNumber>
    </submittedName>
</protein>
<keyword evidence="3" id="KW-1185">Reference proteome</keyword>
<dbReference type="SUPFAM" id="SSF56281">
    <property type="entry name" value="Metallo-hydrolase/oxidoreductase"/>
    <property type="match status" value="1"/>
</dbReference>
<dbReference type="InterPro" id="IPR036866">
    <property type="entry name" value="RibonucZ/Hydroxyglut_hydro"/>
</dbReference>
<gene>
    <name evidence="2" type="ORF">AACH10_15615</name>
</gene>
<dbReference type="PANTHER" id="PTHR28283">
    <property type="entry name" value="3',5'-CYCLIC-NUCLEOTIDE PHOSPHODIESTERASE 1"/>
    <property type="match status" value="1"/>
</dbReference>
<dbReference type="EC" id="3.1.4.17" evidence="2"/>